<evidence type="ECO:0000259" key="14">
    <source>
        <dbReference type="Pfam" id="PF07479"/>
    </source>
</evidence>
<feature type="binding site" evidence="9">
    <location>
        <begin position="248"/>
        <end position="249"/>
    </location>
    <ligand>
        <name>substrate</name>
    </ligand>
</feature>
<feature type="binding site" evidence="7">
    <location>
        <position position="184"/>
    </location>
    <ligand>
        <name>sn-glycerol 3-phosphate</name>
        <dbReference type="ChEBI" id="CHEBI:57597"/>
    </ligand>
</feature>
<dbReference type="EMBL" id="RDRB01000003">
    <property type="protein sequence ID" value="ROU03195.1"/>
    <property type="molecule type" value="Genomic_DNA"/>
</dbReference>
<feature type="binding site" evidence="7">
    <location>
        <position position="247"/>
    </location>
    <ligand>
        <name>sn-glycerol 3-phosphate</name>
        <dbReference type="ChEBI" id="CHEBI:57597"/>
    </ligand>
</feature>
<dbReference type="Gene3D" id="3.40.50.720">
    <property type="entry name" value="NAD(P)-binding Rossmann-like Domain"/>
    <property type="match status" value="1"/>
</dbReference>
<feature type="domain" description="Glycerol-3-phosphate dehydrogenase NAD-dependent N-terminal" evidence="13">
    <location>
        <begin position="2"/>
        <end position="152"/>
    </location>
</feature>
<evidence type="ECO:0000256" key="9">
    <source>
        <dbReference type="PIRSR" id="PIRSR000114-2"/>
    </source>
</evidence>
<dbReference type="GO" id="GO:0051287">
    <property type="term" value="F:NAD binding"/>
    <property type="evidence" value="ECO:0007669"/>
    <property type="project" value="InterPro"/>
</dbReference>
<comment type="function">
    <text evidence="7">Catalyzes the reduction of the glycolytic intermediate dihydroxyacetone phosphate (DHAP) to sn-glycerol 3-phosphate (G3P), the key precursor for phospholipid synthesis.</text>
</comment>
<feature type="binding site" evidence="7">
    <location>
        <position position="248"/>
    </location>
    <ligand>
        <name>NADPH</name>
        <dbReference type="ChEBI" id="CHEBI:57783"/>
    </ligand>
</feature>
<keyword evidence="6 7" id="KW-1208">Phospholipid metabolism</keyword>
<feature type="active site" description="Proton acceptor" evidence="7 8">
    <location>
        <position position="184"/>
    </location>
</feature>
<comment type="similarity">
    <text evidence="1 7 11">Belongs to the NAD-dependent glycerol-3-phosphate dehydrogenase family.</text>
</comment>
<dbReference type="Proteomes" id="UP000268016">
    <property type="component" value="Unassembled WGS sequence"/>
</dbReference>
<evidence type="ECO:0000313" key="15">
    <source>
        <dbReference type="EMBL" id="ROU03195.1"/>
    </source>
</evidence>
<dbReference type="PRINTS" id="PR00077">
    <property type="entry name" value="GPDHDRGNASE"/>
</dbReference>
<dbReference type="GO" id="GO:0005975">
    <property type="term" value="P:carbohydrate metabolic process"/>
    <property type="evidence" value="ECO:0007669"/>
    <property type="project" value="InterPro"/>
</dbReference>
<dbReference type="InterPro" id="IPR011128">
    <property type="entry name" value="G3P_DH_NAD-dep_N"/>
</dbReference>
<evidence type="ECO:0000256" key="5">
    <source>
        <dbReference type="ARBA" id="ARBA00023209"/>
    </source>
</evidence>
<evidence type="ECO:0000256" key="2">
    <source>
        <dbReference type="ARBA" id="ARBA00022516"/>
    </source>
</evidence>
<feature type="binding site" evidence="7">
    <location>
        <position position="101"/>
    </location>
    <ligand>
        <name>NADPH</name>
        <dbReference type="ChEBI" id="CHEBI:57783"/>
    </ligand>
</feature>
<protein>
    <recommendedName>
        <fullName evidence="7">Glycerol-3-phosphate dehydrogenase [NAD(P)+]</fullName>
        <ecNumber evidence="7">1.1.1.94</ecNumber>
    </recommendedName>
    <alternativeName>
        <fullName evidence="7">NAD(P)(+)-dependent glycerol-3-phosphate dehydrogenase</fullName>
    </alternativeName>
    <alternativeName>
        <fullName evidence="7">NAD(P)H-dependent dihydroxyacetone-phosphate reductase</fullName>
    </alternativeName>
</protein>
<evidence type="ECO:0000256" key="4">
    <source>
        <dbReference type="ARBA" id="ARBA00023098"/>
    </source>
</evidence>
<name>A0A3N2R6T3_9RHOB</name>
<evidence type="ECO:0000256" key="7">
    <source>
        <dbReference type="HAMAP-Rule" id="MF_00394"/>
    </source>
</evidence>
<comment type="subcellular location">
    <subcellularLocation>
        <location evidence="7">Cytoplasm</location>
    </subcellularLocation>
</comment>
<dbReference type="SUPFAM" id="SSF51735">
    <property type="entry name" value="NAD(P)-binding Rossmann-fold domains"/>
    <property type="match status" value="1"/>
</dbReference>
<dbReference type="GO" id="GO:0141153">
    <property type="term" value="F:glycerol-3-phosphate dehydrogenase (NADP+) activity"/>
    <property type="evidence" value="ECO:0007669"/>
    <property type="project" value="RHEA"/>
</dbReference>
<feature type="binding site" evidence="9">
    <location>
        <position position="101"/>
    </location>
    <ligand>
        <name>substrate</name>
    </ligand>
</feature>
<keyword evidence="5 7" id="KW-0594">Phospholipid biosynthesis</keyword>
<comment type="caution">
    <text evidence="7">Lacks conserved residue(s) required for the propagation of feature annotation.</text>
</comment>
<reference evidence="15 16" key="1">
    <citation type="submission" date="2018-10" db="EMBL/GenBank/DDBJ databases">
        <title>Histidinibacterium lentulum gen. nov., sp. nov., a marine bacterium from the culture broth of Picochlorum sp. 122.</title>
        <authorList>
            <person name="Wang G."/>
        </authorList>
    </citation>
    <scope>NUCLEOTIDE SEQUENCE [LARGE SCALE GENOMIC DNA]</scope>
    <source>
        <strain evidence="15 16">B17</strain>
    </source>
</reference>
<dbReference type="InterPro" id="IPR008927">
    <property type="entry name" value="6-PGluconate_DH-like_C_sf"/>
</dbReference>
<feature type="domain" description="Glycerol-3-phosphate dehydrogenase NAD-dependent C-terminal" evidence="14">
    <location>
        <begin position="173"/>
        <end position="308"/>
    </location>
</feature>
<dbReference type="OrthoDB" id="9812273at2"/>
<feature type="binding site" evidence="10">
    <location>
        <begin position="6"/>
        <end position="11"/>
    </location>
    <ligand>
        <name>NAD(+)</name>
        <dbReference type="ChEBI" id="CHEBI:57540"/>
    </ligand>
</feature>
<dbReference type="RefSeq" id="WP_123641743.1">
    <property type="nucleotide sequence ID" value="NZ_ML119083.1"/>
</dbReference>
<comment type="pathway">
    <text evidence="7">Membrane lipid metabolism; glycerophospholipid metabolism.</text>
</comment>
<feature type="binding site" evidence="7">
    <location>
        <position position="129"/>
    </location>
    <ligand>
        <name>sn-glycerol 3-phosphate</name>
        <dbReference type="ChEBI" id="CHEBI:57597"/>
    </ligand>
</feature>
<evidence type="ECO:0000256" key="12">
    <source>
        <dbReference type="RuleBase" id="RU000439"/>
    </source>
</evidence>
<comment type="caution">
    <text evidence="15">The sequence shown here is derived from an EMBL/GenBank/DDBJ whole genome shotgun (WGS) entry which is preliminary data.</text>
</comment>
<dbReference type="Gene3D" id="1.10.1040.10">
    <property type="entry name" value="N-(1-d-carboxylethyl)-l-norvaline Dehydrogenase, domain 2"/>
    <property type="match status" value="1"/>
</dbReference>
<keyword evidence="7" id="KW-0521">NADP</keyword>
<feature type="binding site" evidence="7">
    <location>
        <position position="248"/>
    </location>
    <ligand>
        <name>sn-glycerol 3-phosphate</name>
        <dbReference type="ChEBI" id="CHEBI:57597"/>
    </ligand>
</feature>
<evidence type="ECO:0000256" key="11">
    <source>
        <dbReference type="RuleBase" id="RU000437"/>
    </source>
</evidence>
<dbReference type="PANTHER" id="PTHR11728:SF1">
    <property type="entry name" value="GLYCEROL-3-PHOSPHATE DEHYDROGENASE [NAD(+)] 2, CHLOROPLASTIC"/>
    <property type="match status" value="1"/>
</dbReference>
<dbReference type="InterPro" id="IPR006168">
    <property type="entry name" value="G3P_DH_NAD-dep"/>
</dbReference>
<feature type="binding site" evidence="10">
    <location>
        <position position="248"/>
    </location>
    <ligand>
        <name>NAD(+)</name>
        <dbReference type="ChEBI" id="CHEBI:57540"/>
    </ligand>
</feature>
<dbReference type="InterPro" id="IPR006109">
    <property type="entry name" value="G3P_DH_NAD-dep_C"/>
</dbReference>
<evidence type="ECO:0000256" key="3">
    <source>
        <dbReference type="ARBA" id="ARBA00023002"/>
    </source>
</evidence>
<organism evidence="15 16">
    <name type="scientific">Histidinibacterium lentulum</name>
    <dbReference type="NCBI Taxonomy" id="2480588"/>
    <lineage>
        <taxon>Bacteria</taxon>
        <taxon>Pseudomonadati</taxon>
        <taxon>Pseudomonadota</taxon>
        <taxon>Alphaproteobacteria</taxon>
        <taxon>Rhodobacterales</taxon>
        <taxon>Paracoccaceae</taxon>
        <taxon>Histidinibacterium</taxon>
    </lineage>
</organism>
<feature type="binding site" evidence="7">
    <location>
        <position position="269"/>
    </location>
    <ligand>
        <name>NADPH</name>
        <dbReference type="ChEBI" id="CHEBI:57783"/>
    </ligand>
</feature>
<keyword evidence="7" id="KW-0547">Nucleotide-binding</keyword>
<dbReference type="EC" id="1.1.1.94" evidence="7"/>
<feature type="binding site" evidence="7">
    <location>
        <position position="237"/>
    </location>
    <ligand>
        <name>sn-glycerol 3-phosphate</name>
        <dbReference type="ChEBI" id="CHEBI:57597"/>
    </ligand>
</feature>
<evidence type="ECO:0000256" key="10">
    <source>
        <dbReference type="PIRSR" id="PIRSR000114-3"/>
    </source>
</evidence>
<dbReference type="GO" id="GO:0006650">
    <property type="term" value="P:glycerophospholipid metabolic process"/>
    <property type="evidence" value="ECO:0007669"/>
    <property type="project" value="UniProtKB-UniRule"/>
</dbReference>
<dbReference type="HAMAP" id="MF_00394">
    <property type="entry name" value="NAD_Glyc3P_dehydrog"/>
    <property type="match status" value="1"/>
</dbReference>
<keyword evidence="3 7" id="KW-0560">Oxidoreductase</keyword>
<keyword evidence="7 10" id="KW-0520">NAD</keyword>
<dbReference type="SUPFAM" id="SSF48179">
    <property type="entry name" value="6-phosphogluconate dehydrogenase C-terminal domain-like"/>
    <property type="match status" value="1"/>
</dbReference>
<evidence type="ECO:0000259" key="13">
    <source>
        <dbReference type="Pfam" id="PF01210"/>
    </source>
</evidence>
<sequence length="319" mass="32684">MITVAGGGAFGTALAAALAASGPVKLWVRDPAAAAGMQETRENTRRLPGIRLPDAVTVTAETEALASDEAVLLAIPAQALAGFLDAHRAQLEGRALVACAKGIDAERLTGPAATIAATLPGSTAAILTGPSFARDIALGLPTALTLACRDRAEAERLQHLLSTPCLRLYRTTDVIGAELGGALKNVIAIAAGATIAKGYGASARAALMTRGFAEMQRLAAHRGADPTTLMGLSGFGDLTLTCTSDQSRNYRFGHAWGAGERWEDAGTVEGVKTAGAVARIAAEEGIDMPITTLVAAVVAGEIDIDAALRTLLARPLKEE</sequence>
<feature type="binding site" evidence="7">
    <location>
        <position position="101"/>
    </location>
    <ligand>
        <name>sn-glycerol 3-phosphate</name>
        <dbReference type="ChEBI" id="CHEBI:57597"/>
    </ligand>
</feature>
<dbReference type="GO" id="GO:0008654">
    <property type="term" value="P:phospholipid biosynthetic process"/>
    <property type="evidence" value="ECO:0007669"/>
    <property type="project" value="UniProtKB-KW"/>
</dbReference>
<evidence type="ECO:0000256" key="6">
    <source>
        <dbReference type="ARBA" id="ARBA00023264"/>
    </source>
</evidence>
<gene>
    <name evidence="7" type="primary">gpsA</name>
    <name evidence="15" type="ORF">EAT49_07860</name>
</gene>
<feature type="binding site" evidence="7">
    <location>
        <position position="131"/>
    </location>
    <ligand>
        <name>sn-glycerol 3-phosphate</name>
        <dbReference type="ChEBI" id="CHEBI:57597"/>
    </ligand>
</feature>
<feature type="binding site" evidence="7">
    <location>
        <position position="249"/>
    </location>
    <ligand>
        <name>sn-glycerol 3-phosphate</name>
        <dbReference type="ChEBI" id="CHEBI:57597"/>
    </ligand>
</feature>
<comment type="catalytic activity">
    <reaction evidence="7 12">
        <text>sn-glycerol 3-phosphate + NADP(+) = dihydroxyacetone phosphate + NADPH + H(+)</text>
        <dbReference type="Rhea" id="RHEA:11096"/>
        <dbReference type="ChEBI" id="CHEBI:15378"/>
        <dbReference type="ChEBI" id="CHEBI:57597"/>
        <dbReference type="ChEBI" id="CHEBI:57642"/>
        <dbReference type="ChEBI" id="CHEBI:57783"/>
        <dbReference type="ChEBI" id="CHEBI:58349"/>
        <dbReference type="EC" id="1.1.1.94"/>
    </reaction>
</comment>
<keyword evidence="16" id="KW-1185">Reference proteome</keyword>
<feature type="binding site" evidence="7">
    <location>
        <position position="10"/>
    </location>
    <ligand>
        <name>NADPH</name>
        <dbReference type="ChEBI" id="CHEBI:57783"/>
    </ligand>
</feature>
<dbReference type="GO" id="GO:0046167">
    <property type="term" value="P:glycerol-3-phosphate biosynthetic process"/>
    <property type="evidence" value="ECO:0007669"/>
    <property type="project" value="UniProtKB-UniRule"/>
</dbReference>
<dbReference type="InterPro" id="IPR036291">
    <property type="entry name" value="NAD(P)-bd_dom_sf"/>
</dbReference>
<dbReference type="Pfam" id="PF01210">
    <property type="entry name" value="NAD_Gly3P_dh_N"/>
    <property type="match status" value="1"/>
</dbReference>
<dbReference type="GO" id="GO:0005829">
    <property type="term" value="C:cytosol"/>
    <property type="evidence" value="ECO:0007669"/>
    <property type="project" value="TreeGrafter"/>
</dbReference>
<dbReference type="AlphaFoldDB" id="A0A3N2R6T3"/>
<feature type="binding site" evidence="10">
    <location>
        <position position="133"/>
    </location>
    <ligand>
        <name>NAD(+)</name>
        <dbReference type="ChEBI" id="CHEBI:57540"/>
    </ligand>
</feature>
<evidence type="ECO:0000256" key="8">
    <source>
        <dbReference type="PIRSR" id="PIRSR000114-1"/>
    </source>
</evidence>
<keyword evidence="2 7" id="KW-0444">Lipid biosynthesis</keyword>
<keyword evidence="7" id="KW-0963">Cytoplasm</keyword>
<dbReference type="UniPathway" id="UPA00940"/>
<dbReference type="GO" id="GO:0046168">
    <property type="term" value="P:glycerol-3-phosphate catabolic process"/>
    <property type="evidence" value="ECO:0007669"/>
    <property type="project" value="InterPro"/>
</dbReference>
<dbReference type="GO" id="GO:0141152">
    <property type="term" value="F:glycerol-3-phosphate dehydrogenase (NAD+) activity"/>
    <property type="evidence" value="ECO:0007669"/>
    <property type="project" value="RHEA"/>
</dbReference>
<dbReference type="PROSITE" id="PS00957">
    <property type="entry name" value="NAD_G3PDH"/>
    <property type="match status" value="1"/>
</dbReference>
<dbReference type="Pfam" id="PF07479">
    <property type="entry name" value="NAD_Gly3P_dh_C"/>
    <property type="match status" value="1"/>
</dbReference>
<evidence type="ECO:0000256" key="1">
    <source>
        <dbReference type="ARBA" id="ARBA00011009"/>
    </source>
</evidence>
<comment type="catalytic activity">
    <reaction evidence="7">
        <text>sn-glycerol 3-phosphate + NAD(+) = dihydroxyacetone phosphate + NADH + H(+)</text>
        <dbReference type="Rhea" id="RHEA:11092"/>
        <dbReference type="ChEBI" id="CHEBI:15378"/>
        <dbReference type="ChEBI" id="CHEBI:57540"/>
        <dbReference type="ChEBI" id="CHEBI:57597"/>
        <dbReference type="ChEBI" id="CHEBI:57642"/>
        <dbReference type="ChEBI" id="CHEBI:57945"/>
        <dbReference type="EC" id="1.1.1.94"/>
    </reaction>
</comment>
<accession>A0A3N2R6T3</accession>
<feature type="binding site" evidence="7">
    <location>
        <position position="133"/>
    </location>
    <ligand>
        <name>NADPH</name>
        <dbReference type="ChEBI" id="CHEBI:57783"/>
    </ligand>
</feature>
<dbReference type="PIRSF" id="PIRSF000114">
    <property type="entry name" value="Glycerol-3-P_dh"/>
    <property type="match status" value="1"/>
</dbReference>
<dbReference type="PANTHER" id="PTHR11728">
    <property type="entry name" value="GLYCEROL-3-PHOSPHATE DEHYDROGENASE"/>
    <property type="match status" value="1"/>
</dbReference>
<dbReference type="NCBIfam" id="NF000942">
    <property type="entry name" value="PRK00094.1-4"/>
    <property type="match status" value="1"/>
</dbReference>
<dbReference type="NCBIfam" id="NF000940">
    <property type="entry name" value="PRK00094.1-2"/>
    <property type="match status" value="1"/>
</dbReference>
<feature type="binding site" evidence="7">
    <location>
        <position position="29"/>
    </location>
    <ligand>
        <name>NADPH</name>
        <dbReference type="ChEBI" id="CHEBI:57783"/>
    </ligand>
</feature>
<dbReference type="InterPro" id="IPR013328">
    <property type="entry name" value="6PGD_dom2"/>
</dbReference>
<keyword evidence="4 7" id="KW-0443">Lipid metabolism</keyword>
<proteinExistence type="inferred from homology"/>
<evidence type="ECO:0000313" key="16">
    <source>
        <dbReference type="Proteomes" id="UP000268016"/>
    </source>
</evidence>